<dbReference type="EMBL" id="NQIK02000006">
    <property type="protein sequence ID" value="KAF7569522.1"/>
    <property type="molecule type" value="Genomic_DNA"/>
</dbReference>
<comment type="caution">
    <text evidence="1">The sequence shown here is derived from an EMBL/GenBank/DDBJ whole genome shotgun (WGS) entry which is preliminary data.</text>
</comment>
<organism evidence="1 2">
    <name type="scientific">Pyrenophora tritici-repentis</name>
    <dbReference type="NCBI Taxonomy" id="45151"/>
    <lineage>
        <taxon>Eukaryota</taxon>
        <taxon>Fungi</taxon>
        <taxon>Dikarya</taxon>
        <taxon>Ascomycota</taxon>
        <taxon>Pezizomycotina</taxon>
        <taxon>Dothideomycetes</taxon>
        <taxon>Pleosporomycetidae</taxon>
        <taxon>Pleosporales</taxon>
        <taxon>Pleosporineae</taxon>
        <taxon>Pleosporaceae</taxon>
        <taxon>Pyrenophora</taxon>
    </lineage>
</organism>
<dbReference type="RefSeq" id="XP_065961547.1">
    <property type="nucleotide sequence ID" value="XM_066108362.1"/>
</dbReference>
<gene>
    <name evidence="1" type="ORF">PtrM4_119370</name>
</gene>
<sequence>MSDTPQIMQEAVKSTVFQALGLYIWQVPIKLYIYFAPKTPTLEDLLTDPRVPYSTHNLFSTEISRDEFFTLLKHHPVANAKDCAFYLSRKLSDILLPWNEYPDERQSFHRTMFFARMMEILQHLAAAENGMFPAIDLCIVVKIPWLHGSEFLHGEELQNANQQLDFFLEQNLESFSQ</sequence>
<dbReference type="GeneID" id="90957092"/>
<proteinExistence type="predicted"/>
<evidence type="ECO:0000313" key="1">
    <source>
        <dbReference type="EMBL" id="KAF7569522.1"/>
    </source>
</evidence>
<dbReference type="KEGG" id="ptrr:90957092"/>
<name>A0A2W1DN77_9PLEO</name>
<dbReference type="AlphaFoldDB" id="A0A2W1DN77"/>
<protein>
    <submittedName>
        <fullName evidence="1">Uncharacterized protein</fullName>
    </submittedName>
</protein>
<dbReference type="Proteomes" id="UP000245464">
    <property type="component" value="Chromosome 6"/>
</dbReference>
<accession>A0A2W1DN77</accession>
<reference evidence="1 2" key="1">
    <citation type="journal article" date="2018" name="BMC Genomics">
        <title>Comparative genomics of the wheat fungal pathogen Pyrenophora tritici-repentis reveals chromosomal variations and genome plasticity.</title>
        <authorList>
            <person name="Moolhuijzen P."/>
            <person name="See P.T."/>
            <person name="Hane J.K."/>
            <person name="Shi G."/>
            <person name="Liu Z."/>
            <person name="Oliver R.P."/>
            <person name="Moffat C.S."/>
        </authorList>
    </citation>
    <scope>NUCLEOTIDE SEQUENCE [LARGE SCALE GENOMIC DNA]</scope>
    <source>
        <strain evidence="1">M4</strain>
    </source>
</reference>
<evidence type="ECO:0000313" key="2">
    <source>
        <dbReference type="Proteomes" id="UP000245464"/>
    </source>
</evidence>